<dbReference type="SUPFAM" id="SSF53474">
    <property type="entry name" value="alpha/beta-Hydrolases"/>
    <property type="match status" value="1"/>
</dbReference>
<evidence type="ECO:0008006" key="4">
    <source>
        <dbReference type="Google" id="ProtNLM"/>
    </source>
</evidence>
<keyword evidence="1" id="KW-0812">Transmembrane</keyword>
<sequence length="368" mass="39738">MVTETPAKSTASAPLSVVVALSLATLIAWTHGGRAEVARLGAYNVDVSQISMSGLSSGAEMTVQFQVAYSSLLRGVGIIAGSPYACAEGQVTRAMRVCACFFSCASDQIDVAKLADITWKNAAKGEIDDPANLKRHRVWMLSGSQDQLVPQSKMDALASYYAGFVDPGQMAFKKDLAAGHGMPTKDYGNPCDTEIDPFINDCGYDAAGELLAWIHGDLKPPNPGALGGRFVQFDQSEFVKNPTDHSLAPDGWLYAPASCADGGRACKLHVALHGCNQFQSHSYWNFSFPFYHRFGRQYVDHAGFNAWADANDMIVLYPQATSAALLGNPLGCWDWWGYDDANYAVKKGRQMTAIKMMIDRISGAPGAH</sequence>
<keyword evidence="3" id="KW-1185">Reference proteome</keyword>
<dbReference type="PANTHER" id="PTHR42972:SF8">
    <property type="entry name" value="POLYHYDROXYBUTYRATE DEPOLYMERASE"/>
    <property type="match status" value="1"/>
</dbReference>
<keyword evidence="1" id="KW-1133">Transmembrane helix</keyword>
<proteinExistence type="predicted"/>
<evidence type="ECO:0000256" key="1">
    <source>
        <dbReference type="SAM" id="Phobius"/>
    </source>
</evidence>
<evidence type="ECO:0000313" key="3">
    <source>
        <dbReference type="Proteomes" id="UP000198418"/>
    </source>
</evidence>
<protein>
    <recommendedName>
        <fullName evidence="4">Poly(3-hydroxybutyrate) depolymerase</fullName>
    </recommendedName>
</protein>
<gene>
    <name evidence="2" type="ORF">SAMN06265338_12011</name>
</gene>
<evidence type="ECO:0000313" key="2">
    <source>
        <dbReference type="EMBL" id="SNB82414.1"/>
    </source>
</evidence>
<reference evidence="3" key="1">
    <citation type="submission" date="2017-06" db="EMBL/GenBank/DDBJ databases">
        <authorList>
            <person name="Varghese N."/>
            <person name="Submissions S."/>
        </authorList>
    </citation>
    <scope>NUCLEOTIDE SEQUENCE [LARGE SCALE GENOMIC DNA]</scope>
    <source>
        <strain evidence="3">DSM 137</strain>
    </source>
</reference>
<accession>A0A212SA75</accession>
<name>A0A212SA75_RHOAC</name>
<feature type="transmembrane region" description="Helical" evidence="1">
    <location>
        <begin position="12"/>
        <end position="30"/>
    </location>
</feature>
<keyword evidence="1" id="KW-0472">Membrane</keyword>
<dbReference type="EMBL" id="FYDG01000020">
    <property type="protein sequence ID" value="SNB82414.1"/>
    <property type="molecule type" value="Genomic_DNA"/>
</dbReference>
<dbReference type="RefSeq" id="WP_206605502.1">
    <property type="nucleotide sequence ID" value="NZ_NPET01000052.1"/>
</dbReference>
<dbReference type="InterPro" id="IPR029058">
    <property type="entry name" value="AB_hydrolase_fold"/>
</dbReference>
<dbReference type="PANTHER" id="PTHR42972">
    <property type="entry name" value="TOL-PAL SYSTEM PROTEIN TOLB"/>
    <property type="match status" value="1"/>
</dbReference>
<dbReference type="AlphaFoldDB" id="A0A212SA75"/>
<dbReference type="Gene3D" id="3.40.50.1820">
    <property type="entry name" value="alpha/beta hydrolase"/>
    <property type="match status" value="2"/>
</dbReference>
<dbReference type="Proteomes" id="UP000198418">
    <property type="component" value="Unassembled WGS sequence"/>
</dbReference>
<organism evidence="2 3">
    <name type="scientific">Rhodoblastus acidophilus</name>
    <name type="common">Rhodopseudomonas acidophila</name>
    <dbReference type="NCBI Taxonomy" id="1074"/>
    <lineage>
        <taxon>Bacteria</taxon>
        <taxon>Pseudomonadati</taxon>
        <taxon>Pseudomonadota</taxon>
        <taxon>Alphaproteobacteria</taxon>
        <taxon>Hyphomicrobiales</taxon>
        <taxon>Rhodoblastaceae</taxon>
        <taxon>Rhodoblastus</taxon>
    </lineage>
</organism>